<reference evidence="3 4" key="1">
    <citation type="submission" date="2021-03" db="EMBL/GenBank/DDBJ databases">
        <title>Sequencing the genomes of 1000 actinobacteria strains.</title>
        <authorList>
            <person name="Klenk H.-P."/>
        </authorList>
    </citation>
    <scope>NUCLEOTIDE SEQUENCE [LARGE SCALE GENOMIC DNA]</scope>
    <source>
        <strain evidence="3 4">DSM 46670</strain>
    </source>
</reference>
<dbReference type="Proteomes" id="UP001519332">
    <property type="component" value="Unassembled WGS sequence"/>
</dbReference>
<keyword evidence="2" id="KW-0812">Transmembrane</keyword>
<dbReference type="EMBL" id="JAGINW010000001">
    <property type="protein sequence ID" value="MBP2322249.1"/>
    <property type="molecule type" value="Genomic_DNA"/>
</dbReference>
<evidence type="ECO:0000256" key="2">
    <source>
        <dbReference type="SAM" id="Phobius"/>
    </source>
</evidence>
<evidence type="ECO:0000256" key="1">
    <source>
        <dbReference type="SAM" id="MobiDB-lite"/>
    </source>
</evidence>
<sequence>MPIGDAMDFWKTIRVLLRRWRVAVPVFAVSLGLAAGVYVSVDTQYESKGTVVLTSPTDGARVAAGATGPADRVNPLLAFDASLNTSATIIIQKLQDPTVQEQLLGGSKDMGYEIGNGQLTGPFIVVVALAKTPEDAKGVVTKVLDRAKTELKQSQEALKAPASTFIAPVDIIAPTNAEPKTGGKVRFAAVALVLGLIASLSSAYAMESFTQSRKKKRSKARAMQEWQHQGSLDQQQPQPNGTEVSGTSGETVRMHPITKNPG</sequence>
<evidence type="ECO:0000313" key="3">
    <source>
        <dbReference type="EMBL" id="MBP2322249.1"/>
    </source>
</evidence>
<organism evidence="3 4">
    <name type="scientific">Kibdelosporangium banguiense</name>
    <dbReference type="NCBI Taxonomy" id="1365924"/>
    <lineage>
        <taxon>Bacteria</taxon>
        <taxon>Bacillati</taxon>
        <taxon>Actinomycetota</taxon>
        <taxon>Actinomycetes</taxon>
        <taxon>Pseudonocardiales</taxon>
        <taxon>Pseudonocardiaceae</taxon>
        <taxon>Kibdelosporangium</taxon>
    </lineage>
</organism>
<feature type="transmembrane region" description="Helical" evidence="2">
    <location>
        <begin position="187"/>
        <end position="206"/>
    </location>
</feature>
<protein>
    <recommendedName>
        <fullName evidence="5">Capsular polysaccharide biosynthesis protein</fullName>
    </recommendedName>
</protein>
<feature type="transmembrane region" description="Helical" evidence="2">
    <location>
        <begin position="20"/>
        <end position="41"/>
    </location>
</feature>
<gene>
    <name evidence="3" type="ORF">JOF56_002634</name>
</gene>
<dbReference type="RefSeq" id="WP_209637595.1">
    <property type="nucleotide sequence ID" value="NZ_JAGINW010000001.1"/>
</dbReference>
<keyword evidence="2" id="KW-1133">Transmembrane helix</keyword>
<keyword evidence="2" id="KW-0472">Membrane</keyword>
<feature type="compositionally biased region" description="Polar residues" evidence="1">
    <location>
        <begin position="226"/>
        <end position="250"/>
    </location>
</feature>
<feature type="region of interest" description="Disordered" evidence="1">
    <location>
        <begin position="215"/>
        <end position="262"/>
    </location>
</feature>
<evidence type="ECO:0008006" key="5">
    <source>
        <dbReference type="Google" id="ProtNLM"/>
    </source>
</evidence>
<evidence type="ECO:0000313" key="4">
    <source>
        <dbReference type="Proteomes" id="UP001519332"/>
    </source>
</evidence>
<comment type="caution">
    <text evidence="3">The sequence shown here is derived from an EMBL/GenBank/DDBJ whole genome shotgun (WGS) entry which is preliminary data.</text>
</comment>
<keyword evidence="4" id="KW-1185">Reference proteome</keyword>
<accession>A0ABS4TD21</accession>
<proteinExistence type="predicted"/>
<name>A0ABS4TD21_9PSEU</name>